<dbReference type="AlphaFoldDB" id="A0A1H1G5D3"/>
<gene>
    <name evidence="1" type="ORF">SAMN04490195_3099</name>
</gene>
<evidence type="ECO:0000313" key="1">
    <source>
        <dbReference type="EMBL" id="SDR08275.1"/>
    </source>
</evidence>
<organism evidence="1 2">
    <name type="scientific">Pseudomonas moorei</name>
    <dbReference type="NCBI Taxonomy" id="395599"/>
    <lineage>
        <taxon>Bacteria</taxon>
        <taxon>Pseudomonadati</taxon>
        <taxon>Pseudomonadota</taxon>
        <taxon>Gammaproteobacteria</taxon>
        <taxon>Pseudomonadales</taxon>
        <taxon>Pseudomonadaceae</taxon>
        <taxon>Pseudomonas</taxon>
    </lineage>
</organism>
<keyword evidence="2" id="KW-1185">Reference proteome</keyword>
<dbReference type="EMBL" id="FNKJ01000003">
    <property type="protein sequence ID" value="SDR08275.1"/>
    <property type="molecule type" value="Genomic_DNA"/>
</dbReference>
<evidence type="ECO:0000313" key="2">
    <source>
        <dbReference type="Proteomes" id="UP000199570"/>
    </source>
</evidence>
<protein>
    <submittedName>
        <fullName evidence="1">Uncharacterized protein</fullName>
    </submittedName>
</protein>
<sequence length="41" mass="4595">MTHKKSIINITEKKHINLRCDKTTPAELAGQSWTRAMLASA</sequence>
<name>A0A1H1G5D3_9PSED</name>
<dbReference type="Proteomes" id="UP000199570">
    <property type="component" value="Unassembled WGS sequence"/>
</dbReference>
<reference evidence="2" key="1">
    <citation type="submission" date="2016-10" db="EMBL/GenBank/DDBJ databases">
        <authorList>
            <person name="Varghese N."/>
            <person name="Submissions S."/>
        </authorList>
    </citation>
    <scope>NUCLEOTIDE SEQUENCE [LARGE SCALE GENOMIC DNA]</scope>
    <source>
        <strain evidence="2">BS3775</strain>
    </source>
</reference>
<accession>A0A1H1G5D3</accession>
<proteinExistence type="predicted"/>